<accession>A0A0R2DBT9</accession>
<dbReference type="SUPFAM" id="SSF53254">
    <property type="entry name" value="Phosphoglycerate mutase-like"/>
    <property type="match status" value="1"/>
</dbReference>
<feature type="active site" description="Proton donor/acceptor" evidence="2">
    <location>
        <position position="101"/>
    </location>
</feature>
<dbReference type="PANTHER" id="PTHR46517:SF1">
    <property type="entry name" value="FRUCTOSE-2,6-BISPHOSPHATASE TIGAR"/>
    <property type="match status" value="1"/>
</dbReference>
<keyword evidence="1" id="KW-0378">Hydrolase</keyword>
<dbReference type="GO" id="GO:0005829">
    <property type="term" value="C:cytosol"/>
    <property type="evidence" value="ECO:0007669"/>
    <property type="project" value="TreeGrafter"/>
</dbReference>
<dbReference type="Pfam" id="PF00300">
    <property type="entry name" value="His_Phos_1"/>
    <property type="match status" value="1"/>
</dbReference>
<dbReference type="GO" id="GO:0004331">
    <property type="term" value="F:fructose-2,6-bisphosphate 2-phosphatase activity"/>
    <property type="evidence" value="ECO:0007669"/>
    <property type="project" value="TreeGrafter"/>
</dbReference>
<evidence type="ECO:0000256" key="1">
    <source>
        <dbReference type="ARBA" id="ARBA00022801"/>
    </source>
</evidence>
<protein>
    <submittedName>
        <fullName evidence="4">Putative alpha-ribazole-5-phosphate phosphatase (Putative)</fullName>
    </submittedName>
</protein>
<dbReference type="Gene3D" id="3.40.50.1240">
    <property type="entry name" value="Phosphoglycerate mutase-like"/>
    <property type="match status" value="1"/>
</dbReference>
<organism evidence="4 5">
    <name type="scientific">Loigolactobacillus rennini DSM 20253</name>
    <dbReference type="NCBI Taxonomy" id="1423796"/>
    <lineage>
        <taxon>Bacteria</taxon>
        <taxon>Bacillati</taxon>
        <taxon>Bacillota</taxon>
        <taxon>Bacilli</taxon>
        <taxon>Lactobacillales</taxon>
        <taxon>Lactobacillaceae</taxon>
        <taxon>Loigolactobacillus</taxon>
    </lineage>
</organism>
<reference evidence="4 5" key="1">
    <citation type="journal article" date="2015" name="Genome Announc.">
        <title>Expanding the biotechnology potential of lactobacilli through comparative genomics of 213 strains and associated genera.</title>
        <authorList>
            <person name="Sun Z."/>
            <person name="Harris H.M."/>
            <person name="McCann A."/>
            <person name="Guo C."/>
            <person name="Argimon S."/>
            <person name="Zhang W."/>
            <person name="Yang X."/>
            <person name="Jeffery I.B."/>
            <person name="Cooney J.C."/>
            <person name="Kagawa T.F."/>
            <person name="Liu W."/>
            <person name="Song Y."/>
            <person name="Salvetti E."/>
            <person name="Wrobel A."/>
            <person name="Rasinkangas P."/>
            <person name="Parkhill J."/>
            <person name="Rea M.C."/>
            <person name="O'Sullivan O."/>
            <person name="Ritari J."/>
            <person name="Douillard F.P."/>
            <person name="Paul Ross R."/>
            <person name="Yang R."/>
            <person name="Briner A.E."/>
            <person name="Felis G.E."/>
            <person name="de Vos W.M."/>
            <person name="Barrangou R."/>
            <person name="Klaenhammer T.R."/>
            <person name="Caufield P.W."/>
            <person name="Cui Y."/>
            <person name="Zhang H."/>
            <person name="O'Toole P.W."/>
        </authorList>
    </citation>
    <scope>NUCLEOTIDE SEQUENCE [LARGE SCALE GENOMIC DNA]</scope>
    <source>
        <strain evidence="4 5">DSM 20253</strain>
    </source>
</reference>
<evidence type="ECO:0000256" key="2">
    <source>
        <dbReference type="PIRSR" id="PIRSR613078-1"/>
    </source>
</evidence>
<dbReference type="SMART" id="SM00855">
    <property type="entry name" value="PGAM"/>
    <property type="match status" value="1"/>
</dbReference>
<dbReference type="STRING" id="1423796.FC24_GL000449"/>
<evidence type="ECO:0000313" key="4">
    <source>
        <dbReference type="EMBL" id="KRM99332.1"/>
    </source>
</evidence>
<dbReference type="Proteomes" id="UP000051638">
    <property type="component" value="Unassembled WGS sequence"/>
</dbReference>
<feature type="binding site" evidence="3">
    <location>
        <position position="71"/>
    </location>
    <ligand>
        <name>substrate</name>
    </ligand>
</feature>
<dbReference type="InterPro" id="IPR051695">
    <property type="entry name" value="Phosphoglycerate_Mutase"/>
</dbReference>
<name>A0A0R2DBT9_9LACO</name>
<dbReference type="PANTHER" id="PTHR46517">
    <property type="entry name" value="FRUCTOSE-2,6-BISPHOSPHATASE TIGAR"/>
    <property type="match status" value="1"/>
</dbReference>
<feature type="binding site" evidence="3">
    <location>
        <begin position="20"/>
        <end position="27"/>
    </location>
    <ligand>
        <name>substrate</name>
    </ligand>
</feature>
<gene>
    <name evidence="4" type="ORF">FC24_GL000449</name>
</gene>
<proteinExistence type="predicted"/>
<evidence type="ECO:0000256" key="3">
    <source>
        <dbReference type="PIRSR" id="PIRSR613078-2"/>
    </source>
</evidence>
<evidence type="ECO:0000313" key="5">
    <source>
        <dbReference type="Proteomes" id="UP000051638"/>
    </source>
</evidence>
<dbReference type="CDD" id="cd07067">
    <property type="entry name" value="HP_PGM_like"/>
    <property type="match status" value="1"/>
</dbReference>
<dbReference type="InterPro" id="IPR013078">
    <property type="entry name" value="His_Pase_superF_clade-1"/>
</dbReference>
<dbReference type="GO" id="GO:0045820">
    <property type="term" value="P:negative regulation of glycolytic process"/>
    <property type="evidence" value="ECO:0007669"/>
    <property type="project" value="TreeGrafter"/>
</dbReference>
<dbReference type="EMBL" id="AYYI01000016">
    <property type="protein sequence ID" value="KRM99332.1"/>
    <property type="molecule type" value="Genomic_DNA"/>
</dbReference>
<feature type="active site" description="Tele-phosphohistidine intermediate" evidence="2">
    <location>
        <position position="21"/>
    </location>
</feature>
<dbReference type="PATRIC" id="fig|1423796.3.peg.460"/>
<sequence>MEEKQPKKERANMTELYFIRHGETVINQEKKVNGAHVDTPLTAAGVAGAKAAGRELQATKFDQVLVSPQKRAQTTAKLVLQENLAQQHNPLPLQVVPNLHEMSFGDWEGQPVTACFQDPAIQKLRAAPLTYDPSSFHGETFASVLKRGRNFLQQTVTAYPQQRLLVVGHGMMLTLMLKTAQGFSVPEIMQRPYLDNASISVLTSTDGQHFKTERWNDVHFLA</sequence>
<dbReference type="InterPro" id="IPR029033">
    <property type="entry name" value="His_PPase_superfam"/>
</dbReference>
<dbReference type="GO" id="GO:0043456">
    <property type="term" value="P:regulation of pentose-phosphate shunt"/>
    <property type="evidence" value="ECO:0007669"/>
    <property type="project" value="TreeGrafter"/>
</dbReference>
<dbReference type="AlphaFoldDB" id="A0A0R2DBT9"/>
<keyword evidence="5" id="KW-1185">Reference proteome</keyword>
<comment type="caution">
    <text evidence="4">The sequence shown here is derived from an EMBL/GenBank/DDBJ whole genome shotgun (WGS) entry which is preliminary data.</text>
</comment>